<gene>
    <name evidence="1" type="ORF">CVV68_22405</name>
</gene>
<protein>
    <submittedName>
        <fullName evidence="1">Uncharacterized protein</fullName>
    </submittedName>
</protein>
<accession>A0A2V5KZN5</accession>
<evidence type="ECO:0000313" key="2">
    <source>
        <dbReference type="Proteomes" id="UP000247832"/>
    </source>
</evidence>
<organism evidence="1 2">
    <name type="scientific">Arthrobacter livingstonensis</name>
    <dbReference type="NCBI Taxonomy" id="670078"/>
    <lineage>
        <taxon>Bacteria</taxon>
        <taxon>Bacillati</taxon>
        <taxon>Actinomycetota</taxon>
        <taxon>Actinomycetes</taxon>
        <taxon>Micrococcales</taxon>
        <taxon>Micrococcaceae</taxon>
        <taxon>Arthrobacter</taxon>
    </lineage>
</organism>
<comment type="caution">
    <text evidence="1">The sequence shown here is derived from an EMBL/GenBank/DDBJ whole genome shotgun (WGS) entry which is preliminary data.</text>
</comment>
<keyword evidence="2" id="KW-1185">Reference proteome</keyword>
<evidence type="ECO:0000313" key="1">
    <source>
        <dbReference type="EMBL" id="PYI64269.1"/>
    </source>
</evidence>
<sequence>MRGAGAAGSPGTDGDQSQADQAQIGAFLLALPRWATGAVALPMSTREAQLVMSSAIERVSSPNWSIIASAIFSSIPAKASRGTACSAS</sequence>
<dbReference type="Proteomes" id="UP000247832">
    <property type="component" value="Unassembled WGS sequence"/>
</dbReference>
<proteinExistence type="predicted"/>
<dbReference type="AlphaFoldDB" id="A0A2V5KZN5"/>
<name>A0A2V5KZN5_9MICC</name>
<dbReference type="EMBL" id="QJVD01000060">
    <property type="protein sequence ID" value="PYI64269.1"/>
    <property type="molecule type" value="Genomic_DNA"/>
</dbReference>
<reference evidence="1 2" key="1">
    <citation type="submission" date="2018-05" db="EMBL/GenBank/DDBJ databases">
        <title>Genetic diversity of glacier-inhabiting Cryobacterium bacteria in China and description of Cryobacterium mengkeensis sp. nov. and Arthrobacter glacialis sp. nov.</title>
        <authorList>
            <person name="Liu Q."/>
            <person name="Xin Y.-H."/>
        </authorList>
    </citation>
    <scope>NUCLEOTIDE SEQUENCE [LARGE SCALE GENOMIC DNA]</scope>
    <source>
        <strain evidence="1 2">LI2</strain>
    </source>
</reference>